<dbReference type="InterPro" id="IPR022761">
    <property type="entry name" value="Fumarate_lyase_N"/>
</dbReference>
<name>A0A644UGT7_9ZZZZ</name>
<evidence type="ECO:0000256" key="1">
    <source>
        <dbReference type="ARBA" id="ARBA00009084"/>
    </source>
</evidence>
<feature type="domain" description="Fumarate lyase N-terminal" evidence="4">
    <location>
        <begin position="11"/>
        <end position="343"/>
    </location>
</feature>
<dbReference type="GO" id="GO:0006108">
    <property type="term" value="P:malate metabolic process"/>
    <property type="evidence" value="ECO:0007669"/>
    <property type="project" value="TreeGrafter"/>
</dbReference>
<dbReference type="Gene3D" id="1.10.275.10">
    <property type="entry name" value="Fumarase/aspartase (N-terminal domain)"/>
    <property type="match status" value="1"/>
</dbReference>
<dbReference type="PROSITE" id="PS00163">
    <property type="entry name" value="FUMARATE_LYASES"/>
    <property type="match status" value="1"/>
</dbReference>
<dbReference type="InterPro" id="IPR000362">
    <property type="entry name" value="Fumarate_lyase_fam"/>
</dbReference>
<evidence type="ECO:0000313" key="6">
    <source>
        <dbReference type="EMBL" id="MPL78206.1"/>
    </source>
</evidence>
<evidence type="ECO:0000259" key="4">
    <source>
        <dbReference type="Pfam" id="PF00206"/>
    </source>
</evidence>
<dbReference type="GO" id="GO:0006099">
    <property type="term" value="P:tricarboxylic acid cycle"/>
    <property type="evidence" value="ECO:0007669"/>
    <property type="project" value="InterPro"/>
</dbReference>
<accession>A0A644UGT7</accession>
<dbReference type="CDD" id="cd01362">
    <property type="entry name" value="Fumarase_classII"/>
    <property type="match status" value="1"/>
</dbReference>
<dbReference type="InterPro" id="IPR018951">
    <property type="entry name" value="Fumarase_C_C"/>
</dbReference>
<dbReference type="InterPro" id="IPR005677">
    <property type="entry name" value="Fum_hydII"/>
</dbReference>
<keyword evidence="3 6" id="KW-0456">Lyase</keyword>
<dbReference type="PANTHER" id="PTHR11444:SF1">
    <property type="entry name" value="FUMARATE HYDRATASE, MITOCHONDRIAL"/>
    <property type="match status" value="1"/>
</dbReference>
<comment type="similarity">
    <text evidence="1">Belongs to the class-II fumarase/aspartase family. Fumarase subfamily.</text>
</comment>
<gene>
    <name evidence="6" type="primary">fumC_4</name>
    <name evidence="6" type="ORF">SDC9_24070</name>
</gene>
<dbReference type="Gene3D" id="1.10.40.30">
    <property type="entry name" value="Fumarase/aspartase (C-terminal domain)"/>
    <property type="match status" value="1"/>
</dbReference>
<comment type="caution">
    <text evidence="6">The sequence shown here is derived from an EMBL/GenBank/DDBJ whole genome shotgun (WGS) entry which is preliminary data.</text>
</comment>
<dbReference type="HAMAP" id="MF_00743">
    <property type="entry name" value="FumaraseC"/>
    <property type="match status" value="1"/>
</dbReference>
<dbReference type="InterPro" id="IPR024083">
    <property type="entry name" value="Fumarase/histidase_N"/>
</dbReference>
<dbReference type="PRINTS" id="PR00145">
    <property type="entry name" value="ARGSUCLYASE"/>
</dbReference>
<dbReference type="PRINTS" id="PR00149">
    <property type="entry name" value="FUMRATELYASE"/>
</dbReference>
<sequence>MDYRIEKDTMGEIKVPKDRYWQAQTERSVENFPIGDEKMPKEVIEGFAYLKKACAIVNNKLKRLDDVKTKVISQACDEIIERKLDGEFPLVVWQTGSGTQSNMNVNEVISSRATEILGEDFRTKKLIHPNDDVNKGQSSNDTYPTAMRVAFVLDVQKRLIPAINILKTTLEKKSKEFENIVKIGRTHLQDATPLTLGQEISGYVDMLNKALAQVDDAMKYIVELAIGGTAVGTGLNSHPDFSPMVCDTLNNLTKTKYAFKSHPNKFHALTAHDGEVFLSGALNALASNLMKIANDIRWLSSGPRCGIGELNIPENEPGSSIMPGKVNPTQSEAMTMVAVQVMGNHSTISIAASQGNFELNVFKPVIALNILQSIRLLSDTMLAFNDNCAVGIEPNMANINKYLNDSLMLVTALNPYIGYEKAALIAKTAHKNGTTLKQEAINLGILSEEEFNSYVKPENMIKPSL</sequence>
<protein>
    <recommendedName>
        <fullName evidence="2">fumarate hydratase</fullName>
        <ecNumber evidence="2">4.2.1.2</ecNumber>
    </recommendedName>
</protein>
<dbReference type="Gene3D" id="1.20.200.10">
    <property type="entry name" value="Fumarase/aspartase (Central domain)"/>
    <property type="match status" value="1"/>
</dbReference>
<dbReference type="InterPro" id="IPR020557">
    <property type="entry name" value="Fumarate_lyase_CS"/>
</dbReference>
<dbReference type="FunFam" id="1.10.40.30:FF:000002">
    <property type="entry name" value="Fumarate hydratase class II"/>
    <property type="match status" value="1"/>
</dbReference>
<feature type="domain" description="Fumarase C C-terminal" evidence="5">
    <location>
        <begin position="409"/>
        <end position="462"/>
    </location>
</feature>
<dbReference type="EMBL" id="VSSQ01000114">
    <property type="protein sequence ID" value="MPL78206.1"/>
    <property type="molecule type" value="Genomic_DNA"/>
</dbReference>
<proteinExistence type="inferred from homology"/>
<dbReference type="Pfam" id="PF00206">
    <property type="entry name" value="Lyase_1"/>
    <property type="match status" value="1"/>
</dbReference>
<evidence type="ECO:0000256" key="2">
    <source>
        <dbReference type="ARBA" id="ARBA00012921"/>
    </source>
</evidence>
<reference evidence="6" key="1">
    <citation type="submission" date="2019-08" db="EMBL/GenBank/DDBJ databases">
        <authorList>
            <person name="Kucharzyk K."/>
            <person name="Murdoch R.W."/>
            <person name="Higgins S."/>
            <person name="Loffler F."/>
        </authorList>
    </citation>
    <scope>NUCLEOTIDE SEQUENCE</scope>
</reference>
<organism evidence="6">
    <name type="scientific">bioreactor metagenome</name>
    <dbReference type="NCBI Taxonomy" id="1076179"/>
    <lineage>
        <taxon>unclassified sequences</taxon>
        <taxon>metagenomes</taxon>
        <taxon>ecological metagenomes</taxon>
    </lineage>
</organism>
<dbReference type="AlphaFoldDB" id="A0A644UGT7"/>
<dbReference type="GO" id="GO:0004333">
    <property type="term" value="F:fumarate hydratase activity"/>
    <property type="evidence" value="ECO:0007669"/>
    <property type="project" value="UniProtKB-EC"/>
</dbReference>
<dbReference type="Pfam" id="PF10415">
    <property type="entry name" value="FumaraseC_C"/>
    <property type="match status" value="1"/>
</dbReference>
<dbReference type="PANTHER" id="PTHR11444">
    <property type="entry name" value="ASPARTATEAMMONIA/ARGININOSUCCINATE/ADENYLOSUCCINATE LYASE"/>
    <property type="match status" value="1"/>
</dbReference>
<dbReference type="NCBIfam" id="TIGR00979">
    <property type="entry name" value="fumC_II"/>
    <property type="match status" value="1"/>
</dbReference>
<dbReference type="GO" id="GO:0006106">
    <property type="term" value="P:fumarate metabolic process"/>
    <property type="evidence" value="ECO:0007669"/>
    <property type="project" value="InterPro"/>
</dbReference>
<dbReference type="EC" id="4.2.1.2" evidence="2"/>
<evidence type="ECO:0000259" key="5">
    <source>
        <dbReference type="Pfam" id="PF10415"/>
    </source>
</evidence>
<dbReference type="InterPro" id="IPR008948">
    <property type="entry name" value="L-Aspartase-like"/>
</dbReference>
<dbReference type="NCBIfam" id="NF008909">
    <property type="entry name" value="PRK12273.1"/>
    <property type="match status" value="1"/>
</dbReference>
<dbReference type="SUPFAM" id="SSF48557">
    <property type="entry name" value="L-aspartase-like"/>
    <property type="match status" value="1"/>
</dbReference>
<dbReference type="FunFam" id="1.20.200.10:FF:000001">
    <property type="entry name" value="Fumarate hydratase, mitochondrial"/>
    <property type="match status" value="1"/>
</dbReference>
<dbReference type="FunFam" id="1.10.275.10:FF:000001">
    <property type="entry name" value="Fumarate hydratase, mitochondrial"/>
    <property type="match status" value="1"/>
</dbReference>
<evidence type="ECO:0000256" key="3">
    <source>
        <dbReference type="ARBA" id="ARBA00023239"/>
    </source>
</evidence>